<keyword evidence="3" id="KW-0804">Transcription</keyword>
<dbReference type="GO" id="GO:0005829">
    <property type="term" value="C:cytosol"/>
    <property type="evidence" value="ECO:0007669"/>
    <property type="project" value="TreeGrafter"/>
</dbReference>
<dbReference type="Proteomes" id="UP000253741">
    <property type="component" value="Unassembled WGS sequence"/>
</dbReference>
<proteinExistence type="predicted"/>
<dbReference type="GO" id="GO:0043565">
    <property type="term" value="F:sequence-specific DNA binding"/>
    <property type="evidence" value="ECO:0007669"/>
    <property type="project" value="InterPro"/>
</dbReference>
<keyword evidence="2" id="KW-0238">DNA-binding</keyword>
<dbReference type="InterPro" id="IPR036390">
    <property type="entry name" value="WH_DNA-bd_sf"/>
</dbReference>
<evidence type="ECO:0000256" key="2">
    <source>
        <dbReference type="ARBA" id="ARBA00023125"/>
    </source>
</evidence>
<keyword evidence="1" id="KW-0805">Transcription regulation</keyword>
<dbReference type="Pfam" id="PF22482">
    <property type="entry name" value="AsnC_trans_reg_3"/>
    <property type="match status" value="1"/>
</dbReference>
<evidence type="ECO:0000259" key="5">
    <source>
        <dbReference type="PROSITE" id="PS50956"/>
    </source>
</evidence>
<evidence type="ECO:0000256" key="1">
    <source>
        <dbReference type="ARBA" id="ARBA00023015"/>
    </source>
</evidence>
<dbReference type="Gene3D" id="1.10.10.10">
    <property type="entry name" value="Winged helix-like DNA-binding domain superfamily/Winged helix DNA-binding domain"/>
    <property type="match status" value="1"/>
</dbReference>
<dbReference type="Gene3D" id="3.30.70.920">
    <property type="match status" value="1"/>
</dbReference>
<dbReference type="PROSITE" id="PS00519">
    <property type="entry name" value="HTH_ASNC_1"/>
    <property type="match status" value="1"/>
</dbReference>
<dbReference type="PRINTS" id="PR00033">
    <property type="entry name" value="HTHASNC"/>
</dbReference>
<dbReference type="PANTHER" id="PTHR30154:SF34">
    <property type="entry name" value="TRANSCRIPTIONAL REGULATOR AZLB"/>
    <property type="match status" value="1"/>
</dbReference>
<dbReference type="SUPFAM" id="SSF54909">
    <property type="entry name" value="Dimeric alpha+beta barrel"/>
    <property type="match status" value="1"/>
</dbReference>
<dbReference type="GO" id="GO:0043200">
    <property type="term" value="P:response to amino acid"/>
    <property type="evidence" value="ECO:0007669"/>
    <property type="project" value="TreeGrafter"/>
</dbReference>
<reference evidence="6 7" key="1">
    <citation type="submission" date="2018-07" db="EMBL/GenBank/DDBJ databases">
        <title>Streptomyces species from bats.</title>
        <authorList>
            <person name="Dunlap C."/>
        </authorList>
    </citation>
    <scope>NUCLEOTIDE SEQUENCE [LARGE SCALE GENOMIC DNA]</scope>
    <source>
        <strain evidence="6 7">AC230</strain>
    </source>
</reference>
<dbReference type="PANTHER" id="PTHR30154">
    <property type="entry name" value="LEUCINE-RESPONSIVE REGULATORY PROTEIN"/>
    <property type="match status" value="1"/>
</dbReference>
<keyword evidence="7" id="KW-1185">Reference proteome</keyword>
<name>A0A370B937_9ACTN</name>
<dbReference type="SMART" id="SM00344">
    <property type="entry name" value="HTH_ASNC"/>
    <property type="match status" value="1"/>
</dbReference>
<dbReference type="Pfam" id="PF13404">
    <property type="entry name" value="HTH_AsnC-type"/>
    <property type="match status" value="1"/>
</dbReference>
<gene>
    <name evidence="6" type="ORF">DVH02_09905</name>
</gene>
<dbReference type="InterPro" id="IPR019888">
    <property type="entry name" value="Tscrpt_reg_AsnC-like"/>
</dbReference>
<organism evidence="6 7">
    <name type="scientific">Streptomyces corynorhini</name>
    <dbReference type="NCBI Taxonomy" id="2282652"/>
    <lineage>
        <taxon>Bacteria</taxon>
        <taxon>Bacillati</taxon>
        <taxon>Actinomycetota</taxon>
        <taxon>Actinomycetes</taxon>
        <taxon>Kitasatosporales</taxon>
        <taxon>Streptomycetaceae</taxon>
        <taxon>Streptomyces</taxon>
    </lineage>
</organism>
<sequence length="183" mass="19905">MASRNADSRTSSGPGARSETRPDSKPDSRTGNGSSPTLDSVSLAIIEQLQEDGRRPYAAIGKAVGLSEAAVRQRVQKLLDQGVMQIVAVTDPLTVGFRRQAMVGINVEGDTDPVAEALAAMDECEYVVMTAGSFDLMVEVVCEDDDHLLEVINKRIRALPGVRSTESFVYLKLKKQTYMWGTR</sequence>
<evidence type="ECO:0000313" key="6">
    <source>
        <dbReference type="EMBL" id="RDG38310.1"/>
    </source>
</evidence>
<feature type="domain" description="HTH asnC-type" evidence="5">
    <location>
        <begin position="38"/>
        <end position="98"/>
    </location>
</feature>
<feature type="compositionally biased region" description="Basic and acidic residues" evidence="4">
    <location>
        <begin position="18"/>
        <end position="28"/>
    </location>
</feature>
<dbReference type="OrthoDB" id="7501856at2"/>
<dbReference type="InterPro" id="IPR000485">
    <property type="entry name" value="AsnC-type_HTH_dom"/>
</dbReference>
<dbReference type="SUPFAM" id="SSF46785">
    <property type="entry name" value="Winged helix' DNA-binding domain"/>
    <property type="match status" value="1"/>
</dbReference>
<protein>
    <submittedName>
        <fullName evidence="6">Lrp/AsnC family transcriptional regulator</fullName>
    </submittedName>
</protein>
<evidence type="ECO:0000256" key="3">
    <source>
        <dbReference type="ARBA" id="ARBA00023163"/>
    </source>
</evidence>
<dbReference type="EMBL" id="QQNA01000062">
    <property type="protein sequence ID" value="RDG38310.1"/>
    <property type="molecule type" value="Genomic_DNA"/>
</dbReference>
<dbReference type="PROSITE" id="PS50956">
    <property type="entry name" value="HTH_ASNC_2"/>
    <property type="match status" value="1"/>
</dbReference>
<accession>A0A370B937</accession>
<feature type="region of interest" description="Disordered" evidence="4">
    <location>
        <begin position="1"/>
        <end position="40"/>
    </location>
</feature>
<evidence type="ECO:0000256" key="4">
    <source>
        <dbReference type="SAM" id="MobiDB-lite"/>
    </source>
</evidence>
<dbReference type="InterPro" id="IPR054609">
    <property type="entry name" value="PF0864-like_C"/>
</dbReference>
<comment type="caution">
    <text evidence="6">The sequence shown here is derived from an EMBL/GenBank/DDBJ whole genome shotgun (WGS) entry which is preliminary data.</text>
</comment>
<dbReference type="RefSeq" id="WP_114623407.1">
    <property type="nucleotide sequence ID" value="NZ_QQNA01000062.1"/>
</dbReference>
<dbReference type="InterPro" id="IPR036388">
    <property type="entry name" value="WH-like_DNA-bd_sf"/>
</dbReference>
<dbReference type="InterPro" id="IPR011008">
    <property type="entry name" value="Dimeric_a/b-barrel"/>
</dbReference>
<dbReference type="InterPro" id="IPR019885">
    <property type="entry name" value="Tscrpt_reg_HTH_AsnC-type_CS"/>
</dbReference>
<feature type="compositionally biased region" description="Polar residues" evidence="4">
    <location>
        <begin position="29"/>
        <end position="40"/>
    </location>
</feature>
<evidence type="ECO:0000313" key="7">
    <source>
        <dbReference type="Proteomes" id="UP000253741"/>
    </source>
</evidence>
<dbReference type="AlphaFoldDB" id="A0A370B937"/>